<feature type="region of interest" description="Disordered" evidence="1">
    <location>
        <begin position="84"/>
        <end position="110"/>
    </location>
</feature>
<protein>
    <recommendedName>
        <fullName evidence="4">DUF834 domain-containing protein</fullName>
    </recommendedName>
</protein>
<evidence type="ECO:0000313" key="3">
    <source>
        <dbReference type="Proteomes" id="UP000479710"/>
    </source>
</evidence>
<dbReference type="EMBL" id="SPHZ02000001">
    <property type="protein sequence ID" value="KAF0936181.1"/>
    <property type="molecule type" value="Genomic_DNA"/>
</dbReference>
<sequence>MSGGAKDNDNVDDAAIGGRSQAAVAASGVGALPRGSALGSRRRRWRGNRGRRWHGWEEVAHGAPGHGVQQGLWLARGGGGAGAVIDNDLQQHGDRRGSASGEMELGGGGDRVRGGAWWLQGNGGRGGVGWCGPGQRGLAQARPGKEHS</sequence>
<reference evidence="2 3" key="1">
    <citation type="submission" date="2019-11" db="EMBL/GenBank/DDBJ databases">
        <title>Whole genome sequence of Oryza granulata.</title>
        <authorList>
            <person name="Li W."/>
        </authorList>
    </citation>
    <scope>NUCLEOTIDE SEQUENCE [LARGE SCALE GENOMIC DNA]</scope>
    <source>
        <strain evidence="3">cv. Menghai</strain>
        <tissue evidence="2">Leaf</tissue>
    </source>
</reference>
<comment type="caution">
    <text evidence="2">The sequence shown here is derived from an EMBL/GenBank/DDBJ whole genome shotgun (WGS) entry which is preliminary data.</text>
</comment>
<evidence type="ECO:0000256" key="1">
    <source>
        <dbReference type="SAM" id="MobiDB-lite"/>
    </source>
</evidence>
<dbReference type="Proteomes" id="UP000479710">
    <property type="component" value="Unassembled WGS sequence"/>
</dbReference>
<keyword evidence="3" id="KW-1185">Reference proteome</keyword>
<feature type="region of interest" description="Disordered" evidence="1">
    <location>
        <begin position="1"/>
        <end position="51"/>
    </location>
</feature>
<proteinExistence type="predicted"/>
<evidence type="ECO:0000313" key="2">
    <source>
        <dbReference type="EMBL" id="KAF0936181.1"/>
    </source>
</evidence>
<feature type="compositionally biased region" description="Basic residues" evidence="1">
    <location>
        <begin position="40"/>
        <end position="51"/>
    </location>
</feature>
<accession>A0A6G1FH37</accession>
<evidence type="ECO:0008006" key="4">
    <source>
        <dbReference type="Google" id="ProtNLM"/>
    </source>
</evidence>
<organism evidence="2 3">
    <name type="scientific">Oryza meyeriana var. granulata</name>
    <dbReference type="NCBI Taxonomy" id="110450"/>
    <lineage>
        <taxon>Eukaryota</taxon>
        <taxon>Viridiplantae</taxon>
        <taxon>Streptophyta</taxon>
        <taxon>Embryophyta</taxon>
        <taxon>Tracheophyta</taxon>
        <taxon>Spermatophyta</taxon>
        <taxon>Magnoliopsida</taxon>
        <taxon>Liliopsida</taxon>
        <taxon>Poales</taxon>
        <taxon>Poaceae</taxon>
        <taxon>BOP clade</taxon>
        <taxon>Oryzoideae</taxon>
        <taxon>Oryzeae</taxon>
        <taxon>Oryzinae</taxon>
        <taxon>Oryza</taxon>
        <taxon>Oryza meyeriana</taxon>
    </lineage>
</organism>
<name>A0A6G1FH37_9ORYZ</name>
<gene>
    <name evidence="2" type="ORF">E2562_039382</name>
</gene>
<feature type="compositionally biased region" description="Gly residues" evidence="1">
    <location>
        <begin position="126"/>
        <end position="135"/>
    </location>
</feature>
<feature type="compositionally biased region" description="Low complexity" evidence="1">
    <location>
        <begin position="17"/>
        <end position="31"/>
    </location>
</feature>
<dbReference type="AlphaFoldDB" id="A0A6G1FH37"/>
<feature type="region of interest" description="Disordered" evidence="1">
    <location>
        <begin position="126"/>
        <end position="148"/>
    </location>
</feature>